<accession>I2FN67</accession>
<gene>
    <name evidence="1" type="ORF">UHOR_09023</name>
</gene>
<proteinExistence type="predicted"/>
<sequence>MSAIHDIPTVLEIQHGSRQSCDRADRLSTLILIHPGAGMSACYARLGFHADRRVIAINQTWLGGLTGVVTASEALTFQSVREAASVYLAYLEDQGWIREELNLQRKYGKPAVAFGGWSYGGCVALEMAHQVSGGNLPWRKSLLNDYTGVLLFDAVHPVGVYDLQDQTISHKHNNTQADKSILSSAPAQMQDEEMFEYLRACYKDATRLLAAYDTTHLRIRRQITLVKAGKSSPTDRSLSNGARIQRIKNQLCEHNGWKKIAQEAVQNTKSQWLTIPLPKTAHDDLFTTPHLAFTQMAIDQVESLRRI</sequence>
<dbReference type="SUPFAM" id="SSF53474">
    <property type="entry name" value="alpha/beta-Hydrolases"/>
    <property type="match status" value="1"/>
</dbReference>
<dbReference type="AlphaFoldDB" id="I2FN67"/>
<organism evidence="1 2">
    <name type="scientific">Ustilago hordei</name>
    <name type="common">Barley covered smut fungus</name>
    <dbReference type="NCBI Taxonomy" id="120017"/>
    <lineage>
        <taxon>Eukaryota</taxon>
        <taxon>Fungi</taxon>
        <taxon>Dikarya</taxon>
        <taxon>Basidiomycota</taxon>
        <taxon>Ustilaginomycotina</taxon>
        <taxon>Ustilaginomycetes</taxon>
        <taxon>Ustilaginales</taxon>
        <taxon>Ustilaginaceae</taxon>
        <taxon>Ustilago</taxon>
    </lineage>
</organism>
<reference evidence="1 2" key="1">
    <citation type="journal article" date="2012" name="Plant Cell">
        <title>Genome comparison of barley and maize smut fungi reveals targeted loss of RNA silencing components and species-specific presence of transposable elements.</title>
        <authorList>
            <person name="Laurie J.D."/>
            <person name="Ali S."/>
            <person name="Linning R."/>
            <person name="Mannhaupt G."/>
            <person name="Wong P."/>
            <person name="Gueldener U."/>
            <person name="Muensterkoetter M."/>
            <person name="Moore R."/>
            <person name="Kahmann R."/>
            <person name="Bakkeren G."/>
            <person name="Schirawski J."/>
        </authorList>
    </citation>
    <scope>NUCLEOTIDE SEQUENCE [LARGE SCALE GENOMIC DNA]</scope>
    <source>
        <strain evidence="2">Uh4875-4</strain>
    </source>
</reference>
<keyword evidence="2" id="KW-1185">Reference proteome</keyword>
<evidence type="ECO:0008006" key="3">
    <source>
        <dbReference type="Google" id="ProtNLM"/>
    </source>
</evidence>
<dbReference type="EMBL" id="CAGI01000133">
    <property type="protein sequence ID" value="CCF48360.1"/>
    <property type="molecule type" value="Genomic_DNA"/>
</dbReference>
<dbReference type="InterPro" id="IPR029058">
    <property type="entry name" value="AB_hydrolase_fold"/>
</dbReference>
<comment type="caution">
    <text evidence="1">The sequence shown here is derived from an EMBL/GenBank/DDBJ whole genome shotgun (WGS) entry which is preliminary data.</text>
</comment>
<name>I2FN67_USTHO</name>
<protein>
    <recommendedName>
        <fullName evidence="3">Thioesterase domain-containing protein</fullName>
    </recommendedName>
</protein>
<evidence type="ECO:0000313" key="1">
    <source>
        <dbReference type="EMBL" id="CCF48360.1"/>
    </source>
</evidence>
<evidence type="ECO:0000313" key="2">
    <source>
        <dbReference type="Proteomes" id="UP000006174"/>
    </source>
</evidence>
<dbReference type="Proteomes" id="UP000006174">
    <property type="component" value="Unassembled WGS sequence"/>
</dbReference>
<dbReference type="Gene3D" id="3.40.50.1820">
    <property type="entry name" value="alpha/beta hydrolase"/>
    <property type="match status" value="1"/>
</dbReference>
<dbReference type="HOGENOM" id="CLU_906724_0_0_1"/>